<dbReference type="InterPro" id="IPR011059">
    <property type="entry name" value="Metal-dep_hydrolase_composite"/>
</dbReference>
<dbReference type="NCBIfam" id="NF011990">
    <property type="entry name" value="PRK15446.2-6"/>
    <property type="match status" value="1"/>
</dbReference>
<dbReference type="InterPro" id="IPR051781">
    <property type="entry name" value="Metallo-dep_Hydrolase"/>
</dbReference>
<evidence type="ECO:0000259" key="2">
    <source>
        <dbReference type="Pfam" id="PF01979"/>
    </source>
</evidence>
<dbReference type="GO" id="GO:0019700">
    <property type="term" value="P:organic phosphonate catabolic process"/>
    <property type="evidence" value="ECO:0007669"/>
    <property type="project" value="InterPro"/>
</dbReference>
<reference evidence="3 4" key="1">
    <citation type="submission" date="2013-01" db="EMBL/GenBank/DDBJ databases">
        <title>The Genome Sequence of Clostridium colicanis 209318.</title>
        <authorList>
            <consortium name="The Broad Institute Genome Sequencing Platform"/>
            <person name="Earl A."/>
            <person name="Ward D."/>
            <person name="Feldgarden M."/>
            <person name="Gevers D."/>
            <person name="Courvalin P."/>
            <person name="Lambert T."/>
            <person name="Walker B."/>
            <person name="Young S.K."/>
            <person name="Zeng Q."/>
            <person name="Gargeya S."/>
            <person name="Fitzgerald M."/>
            <person name="Haas B."/>
            <person name="Abouelleil A."/>
            <person name="Alvarado L."/>
            <person name="Arachchi H.M."/>
            <person name="Berlin A.M."/>
            <person name="Chapman S.B."/>
            <person name="Dewar J."/>
            <person name="Goldberg J."/>
            <person name="Griggs A."/>
            <person name="Gujja S."/>
            <person name="Hansen M."/>
            <person name="Howarth C."/>
            <person name="Imamovic A."/>
            <person name="Larimer J."/>
            <person name="McCowan C."/>
            <person name="Murphy C."/>
            <person name="Neiman D."/>
            <person name="Pearson M."/>
            <person name="Priest M."/>
            <person name="Roberts A."/>
            <person name="Saif S."/>
            <person name="Shea T."/>
            <person name="Sisk P."/>
            <person name="Sykes S."/>
            <person name="Wortman J."/>
            <person name="Nusbaum C."/>
            <person name="Birren B."/>
        </authorList>
    </citation>
    <scope>NUCLEOTIDE SEQUENCE [LARGE SCALE GENOMIC DNA]</scope>
    <source>
        <strain evidence="3 4">209318</strain>
    </source>
</reference>
<keyword evidence="4" id="KW-1185">Reference proteome</keyword>
<evidence type="ECO:0000313" key="4">
    <source>
        <dbReference type="Proteomes" id="UP000013097"/>
    </source>
</evidence>
<protein>
    <submittedName>
        <fullName evidence="3">Phosphonate metabolism protein PhnM</fullName>
    </submittedName>
</protein>
<evidence type="ECO:0000313" key="3">
    <source>
        <dbReference type="EMBL" id="ENY99924.1"/>
    </source>
</evidence>
<dbReference type="RefSeq" id="WP_002599501.1">
    <property type="nucleotide sequence ID" value="NZ_KB850958.1"/>
</dbReference>
<dbReference type="GO" id="GO:0016810">
    <property type="term" value="F:hydrolase activity, acting on carbon-nitrogen (but not peptide) bonds"/>
    <property type="evidence" value="ECO:0007669"/>
    <property type="project" value="InterPro"/>
</dbReference>
<dbReference type="Gene3D" id="3.20.20.140">
    <property type="entry name" value="Metal-dependent hydrolases"/>
    <property type="match status" value="1"/>
</dbReference>
<dbReference type="PATRIC" id="fig|999411.4.peg.2975"/>
<dbReference type="PIRSF" id="PIRSF038971">
    <property type="entry name" value="PhnM"/>
    <property type="match status" value="1"/>
</dbReference>
<dbReference type="EMBL" id="AGYT01000019">
    <property type="protein sequence ID" value="ENY99924.1"/>
    <property type="molecule type" value="Genomic_DNA"/>
</dbReference>
<gene>
    <name evidence="3" type="ORF">HMPREF1092_03061</name>
</gene>
<feature type="domain" description="Amidohydrolase-related" evidence="2">
    <location>
        <begin position="214"/>
        <end position="383"/>
    </location>
</feature>
<dbReference type="Pfam" id="PF01979">
    <property type="entry name" value="Amidohydro_1"/>
    <property type="match status" value="1"/>
</dbReference>
<dbReference type="InterPro" id="IPR012696">
    <property type="entry name" value="PhnM"/>
</dbReference>
<dbReference type="PANTHER" id="PTHR43135:SF3">
    <property type="entry name" value="ALPHA-D-RIBOSE 1-METHYLPHOSPHONATE 5-TRIPHOSPHATE DIPHOSPHATASE"/>
    <property type="match status" value="1"/>
</dbReference>
<dbReference type="InterPro" id="IPR006680">
    <property type="entry name" value="Amidohydro-rel"/>
</dbReference>
<keyword evidence="1" id="KW-0175">Coiled coil</keyword>
<dbReference type="AlphaFoldDB" id="N9WAJ4"/>
<comment type="caution">
    <text evidence="3">The sequence shown here is derived from an EMBL/GenBank/DDBJ whole genome shotgun (WGS) entry which is preliminary data.</text>
</comment>
<evidence type="ECO:0000256" key="1">
    <source>
        <dbReference type="SAM" id="Coils"/>
    </source>
</evidence>
<dbReference type="Gene3D" id="2.30.40.10">
    <property type="entry name" value="Urease, subunit C, domain 1"/>
    <property type="match status" value="2"/>
</dbReference>
<proteinExistence type="predicted"/>
<dbReference type="PANTHER" id="PTHR43135">
    <property type="entry name" value="ALPHA-D-RIBOSE 1-METHYLPHOSPHONATE 5-TRIPHOSPHATE DIPHOSPHATASE"/>
    <property type="match status" value="1"/>
</dbReference>
<dbReference type="NCBIfam" id="NF011984">
    <property type="entry name" value="PRK15446.1-5"/>
    <property type="match status" value="1"/>
</dbReference>
<dbReference type="InterPro" id="IPR032466">
    <property type="entry name" value="Metal_Hydrolase"/>
</dbReference>
<sequence>MRYVIKNGKIVTEYGIKEGLSLVINEDKIEGIFIDSYTDKESVVIDAKGGYIAPGFIDIHSDYIELMTSPRPTSVMNFDVGIRETEKVLASCGITTMYHSLSLVKDDEFSKKPIRESKNVKGLLEKINENSLNLIRNKFHGRLEIDNLGQVDNLKEYIKEGKVQLLSIMDHSPGQGQYRDLEIYKNTLKGYRKDISEEEIESILENHKNKEKLTLENIKELIELGRENGISVASHDDDTVEKLNLVKEMGVNISEFPIKLEVAKKAREKGMFTVAGAPNVLLGGSHSGNLSAAEGVLNGYIDILCSDYYPQGMLHSVFILSEKYGLDLCEMFKLVTLNPAKAVGIDKELGSIQKGKKADILIINRDKDGSPIVSKTIVNGKIVSSIGFDLK</sequence>
<accession>N9WAJ4</accession>
<feature type="coiled-coil region" evidence="1">
    <location>
        <begin position="181"/>
        <end position="224"/>
    </location>
</feature>
<dbReference type="Proteomes" id="UP000013097">
    <property type="component" value="Unassembled WGS sequence"/>
</dbReference>
<name>N9WAJ4_9CLOT</name>
<dbReference type="eggNOG" id="COG3454">
    <property type="taxonomic scope" value="Bacteria"/>
</dbReference>
<dbReference type="NCBIfam" id="NF011987">
    <property type="entry name" value="PRK15446.2-3"/>
    <property type="match status" value="1"/>
</dbReference>
<dbReference type="SUPFAM" id="SSF51556">
    <property type="entry name" value="Metallo-dependent hydrolases"/>
    <property type="match status" value="1"/>
</dbReference>
<dbReference type="NCBIfam" id="TIGR02318">
    <property type="entry name" value="phosphono_phnM"/>
    <property type="match status" value="1"/>
</dbReference>
<organism evidence="3 4">
    <name type="scientific">Clostridium thermobutyricum</name>
    <dbReference type="NCBI Taxonomy" id="29372"/>
    <lineage>
        <taxon>Bacteria</taxon>
        <taxon>Bacillati</taxon>
        <taxon>Bacillota</taxon>
        <taxon>Clostridia</taxon>
        <taxon>Eubacteriales</taxon>
        <taxon>Clostridiaceae</taxon>
        <taxon>Clostridium</taxon>
    </lineage>
</organism>
<dbReference type="SUPFAM" id="SSF51338">
    <property type="entry name" value="Composite domain of metallo-dependent hydrolases"/>
    <property type="match status" value="1"/>
</dbReference>
<dbReference type="HOGENOM" id="CLU_060303_1_0_9"/>